<dbReference type="EMBL" id="CAJVPJ010003084">
    <property type="protein sequence ID" value="CAG8634532.1"/>
    <property type="molecule type" value="Genomic_DNA"/>
</dbReference>
<dbReference type="Proteomes" id="UP000789572">
    <property type="component" value="Unassembled WGS sequence"/>
</dbReference>
<name>A0A9N9DD33_9GLOM</name>
<dbReference type="AlphaFoldDB" id="A0A9N9DD33"/>
<feature type="non-terminal residue" evidence="1">
    <location>
        <position position="1"/>
    </location>
</feature>
<organism evidence="1 2">
    <name type="scientific">Paraglomus occultum</name>
    <dbReference type="NCBI Taxonomy" id="144539"/>
    <lineage>
        <taxon>Eukaryota</taxon>
        <taxon>Fungi</taxon>
        <taxon>Fungi incertae sedis</taxon>
        <taxon>Mucoromycota</taxon>
        <taxon>Glomeromycotina</taxon>
        <taxon>Glomeromycetes</taxon>
        <taxon>Paraglomerales</taxon>
        <taxon>Paraglomeraceae</taxon>
        <taxon>Paraglomus</taxon>
    </lineage>
</organism>
<evidence type="ECO:0000313" key="1">
    <source>
        <dbReference type="EMBL" id="CAG8634532.1"/>
    </source>
</evidence>
<reference evidence="1" key="1">
    <citation type="submission" date="2021-06" db="EMBL/GenBank/DDBJ databases">
        <authorList>
            <person name="Kallberg Y."/>
            <person name="Tangrot J."/>
            <person name="Rosling A."/>
        </authorList>
    </citation>
    <scope>NUCLEOTIDE SEQUENCE</scope>
    <source>
        <strain evidence="1">IA702</strain>
    </source>
</reference>
<gene>
    <name evidence="1" type="ORF">POCULU_LOCUS9080</name>
</gene>
<sequence length="93" mass="11077">RIEEGYIDEAERLEKQSQTYLKEIEAAKFHEQRGKINCECYRCVESKRIQGEIKAQLLKEDKTKKEQCLECKKWVKELDEEAGVCKGCKREYE</sequence>
<dbReference type="OrthoDB" id="2433953at2759"/>
<proteinExistence type="predicted"/>
<keyword evidence="2" id="KW-1185">Reference proteome</keyword>
<accession>A0A9N9DD33</accession>
<protein>
    <submittedName>
        <fullName evidence="1">7804_t:CDS:1</fullName>
    </submittedName>
</protein>
<comment type="caution">
    <text evidence="1">The sequence shown here is derived from an EMBL/GenBank/DDBJ whole genome shotgun (WGS) entry which is preliminary data.</text>
</comment>
<evidence type="ECO:0000313" key="2">
    <source>
        <dbReference type="Proteomes" id="UP000789572"/>
    </source>
</evidence>